<dbReference type="EMBL" id="CBTK010000076">
    <property type="protein sequence ID" value="CDH44422.1"/>
    <property type="molecule type" value="Genomic_DNA"/>
</dbReference>
<evidence type="ECO:0000313" key="1">
    <source>
        <dbReference type="EMBL" id="CDH44422.1"/>
    </source>
</evidence>
<name>A0A7U7GAC5_9GAMM</name>
<sequence length="27" mass="3379">MWDYYRQAQRRYEAAYAGWQQQQAGRP</sequence>
<keyword evidence="2" id="KW-1185">Reference proteome</keyword>
<gene>
    <name evidence="1" type="ORF">BN874_1670004</name>
</gene>
<organism evidence="1 2">
    <name type="scientific">Candidatus Contendobacter odensis Run_B_J11</name>
    <dbReference type="NCBI Taxonomy" id="1400861"/>
    <lineage>
        <taxon>Bacteria</taxon>
        <taxon>Pseudomonadati</taxon>
        <taxon>Pseudomonadota</taxon>
        <taxon>Gammaproteobacteria</taxon>
        <taxon>Candidatus Competibacteraceae</taxon>
        <taxon>Candidatus Contendibacter</taxon>
    </lineage>
</organism>
<accession>A0A7U7GAC5</accession>
<proteinExistence type="predicted"/>
<dbReference type="Proteomes" id="UP000019184">
    <property type="component" value="Unassembled WGS sequence"/>
</dbReference>
<dbReference type="AlphaFoldDB" id="A0A7U7GAC5"/>
<comment type="caution">
    <text evidence="1">The sequence shown here is derived from an EMBL/GenBank/DDBJ whole genome shotgun (WGS) entry which is preliminary data.</text>
</comment>
<protein>
    <submittedName>
        <fullName evidence="1">Uncharacterized protein</fullName>
    </submittedName>
</protein>
<evidence type="ECO:0000313" key="2">
    <source>
        <dbReference type="Proteomes" id="UP000019184"/>
    </source>
</evidence>
<reference evidence="1 2" key="1">
    <citation type="journal article" date="2014" name="ISME J.">
        <title>Candidatus Competibacter-lineage genomes retrieved from metagenomes reveal functional metabolic diversity.</title>
        <authorList>
            <person name="McIlroy S.J."/>
            <person name="Albertsen M."/>
            <person name="Andresen E.K."/>
            <person name="Saunders A.M."/>
            <person name="Kristiansen R."/>
            <person name="Stokholm-Bjerregaard M."/>
            <person name="Nielsen K.L."/>
            <person name="Nielsen P.H."/>
        </authorList>
    </citation>
    <scope>NUCLEOTIDE SEQUENCE [LARGE SCALE GENOMIC DNA]</scope>
    <source>
        <strain evidence="1 2">Run_B_J11</strain>
    </source>
</reference>